<keyword evidence="3" id="KW-0966">Cell projection</keyword>
<dbReference type="Pfam" id="PF01832">
    <property type="entry name" value="Glucosaminidase"/>
    <property type="match status" value="1"/>
</dbReference>
<dbReference type="GO" id="GO:0004040">
    <property type="term" value="F:amidase activity"/>
    <property type="evidence" value="ECO:0007669"/>
    <property type="project" value="InterPro"/>
</dbReference>
<dbReference type="Gene3D" id="1.10.530.10">
    <property type="match status" value="1"/>
</dbReference>
<comment type="caution">
    <text evidence="3">The sequence shown here is derived from an EMBL/GenBank/DDBJ whole genome shotgun (WGS) entry which is preliminary data.</text>
</comment>
<evidence type="ECO:0000256" key="1">
    <source>
        <dbReference type="ARBA" id="ARBA00022801"/>
    </source>
</evidence>
<evidence type="ECO:0000313" key="3">
    <source>
        <dbReference type="EMBL" id="PZP35652.1"/>
    </source>
</evidence>
<dbReference type="InterPro" id="IPR002901">
    <property type="entry name" value="MGlyc_endo_b_GlcNAc-like_dom"/>
</dbReference>
<accession>A0A2W5FXC1</accession>
<dbReference type="Gene3D" id="2.10.70.40">
    <property type="entry name" value="peptidoglycan hydrolase"/>
    <property type="match status" value="1"/>
</dbReference>
<dbReference type="PANTHER" id="PTHR33308:SF9">
    <property type="entry name" value="PEPTIDOGLYCAN HYDROLASE FLGJ"/>
    <property type="match status" value="1"/>
</dbReference>
<dbReference type="EMBL" id="QFOD01000002">
    <property type="protein sequence ID" value="PZP35652.1"/>
    <property type="molecule type" value="Genomic_DNA"/>
</dbReference>
<keyword evidence="3" id="KW-0969">Cilium</keyword>
<dbReference type="PRINTS" id="PR01002">
    <property type="entry name" value="FLGFLGJ"/>
</dbReference>
<feature type="domain" description="Mannosyl-glycoprotein endo-beta-N-acetylglucosamidase-like" evidence="2">
    <location>
        <begin position="82"/>
        <end position="238"/>
    </location>
</feature>
<dbReference type="PANTHER" id="PTHR33308">
    <property type="entry name" value="PEPTIDOGLYCAN HYDROLASE FLGJ"/>
    <property type="match status" value="1"/>
</dbReference>
<keyword evidence="1 3" id="KW-0378">Hydrolase</keyword>
<proteinExistence type="predicted"/>
<reference evidence="3 4" key="1">
    <citation type="submission" date="2017-08" db="EMBL/GenBank/DDBJ databases">
        <title>Infants hospitalized years apart are colonized by the same room-sourced microbial strains.</title>
        <authorList>
            <person name="Brooks B."/>
            <person name="Olm M.R."/>
            <person name="Firek B.A."/>
            <person name="Baker R."/>
            <person name="Thomas B.C."/>
            <person name="Morowitz M.J."/>
            <person name="Banfield J.F."/>
        </authorList>
    </citation>
    <scope>NUCLEOTIDE SEQUENCE [LARGE SCALE GENOMIC DNA]</scope>
    <source>
        <strain evidence="3">S2_012_000_R2_81</strain>
    </source>
</reference>
<keyword evidence="3" id="KW-0282">Flagellum</keyword>
<dbReference type="AlphaFoldDB" id="A0A2W5FXC1"/>
<evidence type="ECO:0000259" key="2">
    <source>
        <dbReference type="SMART" id="SM00047"/>
    </source>
</evidence>
<dbReference type="InterPro" id="IPR051056">
    <property type="entry name" value="Glycosyl_Hydrolase_73"/>
</dbReference>
<protein>
    <submittedName>
        <fullName evidence="3">Flagellar assembly peptidoglycan hydrolase FlgJ</fullName>
    </submittedName>
</protein>
<sequence>MLNADFRAGDFLALPAASAGASARVSSNGAGAGFGSLYRELNQEVSRFIEQGGGAASLSPEGRWSRLQAQGVAGGGTADLSALDAVSETQRQAFVDEVLPLAREAAGRLGVAPEVLTAQAALETGWGRAPVRRADGSSSNNLFGIKAGSSWGGEVVQAATTEFEQGQPVAASAAFRGYASPAQSFDDLARLLSGSPRYQAALGTGADARAYGTALQRGGYATDPAYADKLAQVAGRIAGRSAVGAP</sequence>
<dbReference type="GO" id="GO:0071973">
    <property type="term" value="P:bacterial-type flagellum-dependent cell motility"/>
    <property type="evidence" value="ECO:0007669"/>
    <property type="project" value="TreeGrafter"/>
</dbReference>
<dbReference type="Proteomes" id="UP000249633">
    <property type="component" value="Unassembled WGS sequence"/>
</dbReference>
<evidence type="ECO:0000313" key="4">
    <source>
        <dbReference type="Proteomes" id="UP000249633"/>
    </source>
</evidence>
<gene>
    <name evidence="3" type="ORF">DI603_02425</name>
</gene>
<organism evidence="3 4">
    <name type="scientific">Roseateles depolymerans</name>
    <dbReference type="NCBI Taxonomy" id="76731"/>
    <lineage>
        <taxon>Bacteria</taxon>
        <taxon>Pseudomonadati</taxon>
        <taxon>Pseudomonadota</taxon>
        <taxon>Betaproteobacteria</taxon>
        <taxon>Burkholderiales</taxon>
        <taxon>Sphaerotilaceae</taxon>
        <taxon>Roseateles</taxon>
    </lineage>
</organism>
<dbReference type="SMART" id="SM00047">
    <property type="entry name" value="LYZ2"/>
    <property type="match status" value="1"/>
</dbReference>
<name>A0A2W5FXC1_9BURK</name>